<feature type="compositionally biased region" description="Low complexity" evidence="1">
    <location>
        <begin position="22"/>
        <end position="39"/>
    </location>
</feature>
<keyword evidence="3" id="KW-1185">Reference proteome</keyword>
<proteinExistence type="predicted"/>
<sequence length="96" mass="10435">MDYLYTRLWPIPRYMQVMRGMPGKPLSPNSPLSPISPLEPGRPGTPSTPLSPGMPTLASTETTLAFVSSDSYQASKPWLPSRTLVTSGSWQARVAS</sequence>
<accession>A0A5B7F510</accession>
<evidence type="ECO:0000256" key="1">
    <source>
        <dbReference type="SAM" id="MobiDB-lite"/>
    </source>
</evidence>
<dbReference type="AlphaFoldDB" id="A0A5B7F510"/>
<evidence type="ECO:0000313" key="3">
    <source>
        <dbReference type="Proteomes" id="UP000324222"/>
    </source>
</evidence>
<dbReference type="EMBL" id="VSRR010004668">
    <property type="protein sequence ID" value="MPC40369.1"/>
    <property type="molecule type" value="Genomic_DNA"/>
</dbReference>
<reference evidence="2 3" key="1">
    <citation type="submission" date="2019-05" db="EMBL/GenBank/DDBJ databases">
        <title>Another draft genome of Portunus trituberculatus and its Hox gene families provides insights of decapod evolution.</title>
        <authorList>
            <person name="Jeong J.-H."/>
            <person name="Song I."/>
            <person name="Kim S."/>
            <person name="Choi T."/>
            <person name="Kim D."/>
            <person name="Ryu S."/>
            <person name="Kim W."/>
        </authorList>
    </citation>
    <scope>NUCLEOTIDE SEQUENCE [LARGE SCALE GENOMIC DNA]</scope>
    <source>
        <tissue evidence="2">Muscle</tissue>
    </source>
</reference>
<feature type="region of interest" description="Disordered" evidence="1">
    <location>
        <begin position="20"/>
        <end position="57"/>
    </location>
</feature>
<gene>
    <name evidence="2" type="ORF">E2C01_033925</name>
</gene>
<evidence type="ECO:0000313" key="2">
    <source>
        <dbReference type="EMBL" id="MPC40369.1"/>
    </source>
</evidence>
<comment type="caution">
    <text evidence="2">The sequence shown here is derived from an EMBL/GenBank/DDBJ whole genome shotgun (WGS) entry which is preliminary data.</text>
</comment>
<protein>
    <submittedName>
        <fullName evidence="2">Uncharacterized protein</fullName>
    </submittedName>
</protein>
<dbReference type="Proteomes" id="UP000324222">
    <property type="component" value="Unassembled WGS sequence"/>
</dbReference>
<name>A0A5B7F510_PORTR</name>
<organism evidence="2 3">
    <name type="scientific">Portunus trituberculatus</name>
    <name type="common">Swimming crab</name>
    <name type="synonym">Neptunus trituberculatus</name>
    <dbReference type="NCBI Taxonomy" id="210409"/>
    <lineage>
        <taxon>Eukaryota</taxon>
        <taxon>Metazoa</taxon>
        <taxon>Ecdysozoa</taxon>
        <taxon>Arthropoda</taxon>
        <taxon>Crustacea</taxon>
        <taxon>Multicrustacea</taxon>
        <taxon>Malacostraca</taxon>
        <taxon>Eumalacostraca</taxon>
        <taxon>Eucarida</taxon>
        <taxon>Decapoda</taxon>
        <taxon>Pleocyemata</taxon>
        <taxon>Brachyura</taxon>
        <taxon>Eubrachyura</taxon>
        <taxon>Portunoidea</taxon>
        <taxon>Portunidae</taxon>
        <taxon>Portuninae</taxon>
        <taxon>Portunus</taxon>
    </lineage>
</organism>